<evidence type="ECO:0000256" key="1">
    <source>
        <dbReference type="ARBA" id="ARBA00001966"/>
    </source>
</evidence>
<dbReference type="GO" id="GO:0016491">
    <property type="term" value="F:oxidoreductase activity"/>
    <property type="evidence" value="ECO:0007669"/>
    <property type="project" value="InterPro"/>
</dbReference>
<dbReference type="Gene3D" id="3.20.20.70">
    <property type="entry name" value="Aldolase class I"/>
    <property type="match status" value="1"/>
</dbReference>
<evidence type="ECO:0000256" key="4">
    <source>
        <dbReference type="ARBA" id="ARBA00023004"/>
    </source>
</evidence>
<dbReference type="CDD" id="cd01335">
    <property type="entry name" value="Radical_SAM"/>
    <property type="match status" value="1"/>
</dbReference>
<dbReference type="RefSeq" id="WP_151652398.1">
    <property type="nucleotide sequence ID" value="NZ_WBVX01000018.1"/>
</dbReference>
<organism evidence="7 8">
    <name type="scientific">Brucella tritici</name>
    <dbReference type="NCBI Taxonomy" id="94626"/>
    <lineage>
        <taxon>Bacteria</taxon>
        <taxon>Pseudomonadati</taxon>
        <taxon>Pseudomonadota</taxon>
        <taxon>Alphaproteobacteria</taxon>
        <taxon>Hyphomicrobiales</taxon>
        <taxon>Brucellaceae</taxon>
        <taxon>Brucella/Ochrobactrum group</taxon>
        <taxon>Brucella</taxon>
    </lineage>
</organism>
<gene>
    <name evidence="7" type="primary">hxsB</name>
    <name evidence="7" type="ORF">F9L08_17105</name>
</gene>
<dbReference type="GO" id="GO:0046872">
    <property type="term" value="F:metal ion binding"/>
    <property type="evidence" value="ECO:0007669"/>
    <property type="project" value="UniProtKB-KW"/>
</dbReference>
<keyword evidence="2" id="KW-0949">S-adenosyl-L-methionine</keyword>
<evidence type="ECO:0000256" key="5">
    <source>
        <dbReference type="ARBA" id="ARBA00023014"/>
    </source>
</evidence>
<comment type="caution">
    <text evidence="7">The sequence shown here is derived from an EMBL/GenBank/DDBJ whole genome shotgun (WGS) entry which is preliminary data.</text>
</comment>
<dbReference type="SFLD" id="SFLDG01386">
    <property type="entry name" value="main_SPASM_domain-containing"/>
    <property type="match status" value="1"/>
</dbReference>
<dbReference type="SFLD" id="SFLDS00029">
    <property type="entry name" value="Radical_SAM"/>
    <property type="match status" value="1"/>
</dbReference>
<proteinExistence type="predicted"/>
<dbReference type="EMBL" id="WBVX01000018">
    <property type="protein sequence ID" value="KAB2682823.1"/>
    <property type="molecule type" value="Genomic_DNA"/>
</dbReference>
<dbReference type="PANTHER" id="PTHR43273">
    <property type="entry name" value="ANAEROBIC SULFATASE-MATURATING ENZYME HOMOLOG ASLB-RELATED"/>
    <property type="match status" value="1"/>
</dbReference>
<evidence type="ECO:0000259" key="6">
    <source>
        <dbReference type="PROSITE" id="PS51918"/>
    </source>
</evidence>
<sequence>MTEVWPLKFKDTGSGYLFSDDAGGFFKSDAKFLDRYANGNLAERDLTFLKSNGHAFEEQNDLAWTSFAYRWSRRQAVAGELTYLILVPTLRCNLTCGYCQVSRVSETAKGFDWNEETLEAVLQFLNQLSTTSIKIEFQGGEPLLRLDILEKVRAFCRQRFESAQFVVCTNLQNLSDREWLFLADDDTFISTSVDGDRRTHERQRTHEASKTDAFFRNLNEAVRRFPEGKISALPTIDVDNPPDLEALISNFEQFGIRSIYLRPINYQGFARKLKQRGDVLRRWNALYSDFIDRLVERNFATGSVLEEYYFSQCLKRILRTGSDQHVDLRNPNFFASDYLVIDHDGVFYPTDEARMLSRIGRIDLSIGDLSSGFDSTKIAALNASSLNNFDPDCIHCVYQPFCGTDVVDDLSRYGRIDVPRHETWFCGRHTSIFDKAFNFLYSNDEAIRFSVAHWLGIADWSPQMVEVHT</sequence>
<dbReference type="PROSITE" id="PS51918">
    <property type="entry name" value="RADICAL_SAM"/>
    <property type="match status" value="1"/>
</dbReference>
<dbReference type="AlphaFoldDB" id="A0A6L3YIL9"/>
<evidence type="ECO:0000256" key="3">
    <source>
        <dbReference type="ARBA" id="ARBA00022723"/>
    </source>
</evidence>
<keyword evidence="5" id="KW-0411">Iron-sulfur</keyword>
<dbReference type="NCBIfam" id="TIGR03978">
    <property type="entry name" value="rSAM_paired_1"/>
    <property type="match status" value="1"/>
</dbReference>
<evidence type="ECO:0000313" key="7">
    <source>
        <dbReference type="EMBL" id="KAB2682823.1"/>
    </source>
</evidence>
<dbReference type="SFLD" id="SFLDG01067">
    <property type="entry name" value="SPASM/twitch_domain_containing"/>
    <property type="match status" value="1"/>
</dbReference>
<dbReference type="InterPro" id="IPR023867">
    <property type="entry name" value="Sulphatase_maturase_rSAM"/>
</dbReference>
<dbReference type="PANTHER" id="PTHR43273:SF8">
    <property type="entry name" value="RADICAL SAM DOMAIN PROTEIN"/>
    <property type="match status" value="1"/>
</dbReference>
<accession>A0A6L3YIL9</accession>
<name>A0A6L3YIL9_9HYPH</name>
<dbReference type="SUPFAM" id="SSF102114">
    <property type="entry name" value="Radical SAM enzymes"/>
    <property type="match status" value="1"/>
</dbReference>
<dbReference type="Pfam" id="PF04055">
    <property type="entry name" value="Radical_SAM"/>
    <property type="match status" value="1"/>
</dbReference>
<dbReference type="InterPro" id="IPR013785">
    <property type="entry name" value="Aldolase_TIM"/>
</dbReference>
<keyword evidence="4" id="KW-0408">Iron</keyword>
<protein>
    <submittedName>
        <fullName evidence="7">His-Xaa-Ser system radical SAM maturase HxsB</fullName>
    </submittedName>
</protein>
<evidence type="ECO:0000313" key="8">
    <source>
        <dbReference type="Proteomes" id="UP000481643"/>
    </source>
</evidence>
<reference evidence="7 8" key="1">
    <citation type="submission" date="2019-09" db="EMBL/GenBank/DDBJ databases">
        <title>Taxonomic organization of the family Brucellaceae based on a phylogenomic approach.</title>
        <authorList>
            <person name="Leclercq S."/>
            <person name="Cloeckaert A."/>
            <person name="Zygmunt M.S."/>
        </authorList>
    </citation>
    <scope>NUCLEOTIDE SEQUENCE [LARGE SCALE GENOMIC DNA]</scope>
    <source>
        <strain evidence="7 8">WS1830</strain>
    </source>
</reference>
<dbReference type="InterPro" id="IPR058240">
    <property type="entry name" value="rSAM_sf"/>
</dbReference>
<dbReference type="GO" id="GO:0051536">
    <property type="term" value="F:iron-sulfur cluster binding"/>
    <property type="evidence" value="ECO:0007669"/>
    <property type="project" value="UniProtKB-KW"/>
</dbReference>
<dbReference type="SFLD" id="SFLDG01384">
    <property type="entry name" value="thioether_bond_formation_requi"/>
    <property type="match status" value="1"/>
</dbReference>
<keyword evidence="3" id="KW-0479">Metal-binding</keyword>
<dbReference type="InterPro" id="IPR007197">
    <property type="entry name" value="rSAM"/>
</dbReference>
<comment type="cofactor">
    <cofactor evidence="1">
        <name>[4Fe-4S] cluster</name>
        <dbReference type="ChEBI" id="CHEBI:49883"/>
    </cofactor>
</comment>
<evidence type="ECO:0000256" key="2">
    <source>
        <dbReference type="ARBA" id="ARBA00022691"/>
    </source>
</evidence>
<dbReference type="Proteomes" id="UP000481643">
    <property type="component" value="Unassembled WGS sequence"/>
</dbReference>
<feature type="domain" description="Radical SAM core" evidence="6">
    <location>
        <begin position="77"/>
        <end position="305"/>
    </location>
</feature>
<dbReference type="InterPro" id="IPR024023">
    <property type="entry name" value="rSAM_paired_HxsB"/>
</dbReference>